<evidence type="ECO:0000259" key="7">
    <source>
        <dbReference type="PROSITE" id="PS51396"/>
    </source>
</evidence>
<dbReference type="GO" id="GO:0043161">
    <property type="term" value="P:proteasome-mediated ubiquitin-dependent protein catabolic process"/>
    <property type="evidence" value="ECO:0007669"/>
    <property type="project" value="TreeGrafter"/>
</dbReference>
<dbReference type="InterPro" id="IPR011989">
    <property type="entry name" value="ARM-like"/>
</dbReference>
<dbReference type="AlphaFoldDB" id="W4FKG2"/>
<dbReference type="OrthoDB" id="10265988at2759"/>
<dbReference type="PROSITE" id="PS51396">
    <property type="entry name" value="PUL"/>
    <property type="match status" value="1"/>
</dbReference>
<organism evidence="8">
    <name type="scientific">Aphanomyces astaci</name>
    <name type="common">Crayfish plague agent</name>
    <dbReference type="NCBI Taxonomy" id="112090"/>
    <lineage>
        <taxon>Eukaryota</taxon>
        <taxon>Sar</taxon>
        <taxon>Stramenopiles</taxon>
        <taxon>Oomycota</taxon>
        <taxon>Saprolegniomycetes</taxon>
        <taxon>Saprolegniales</taxon>
        <taxon>Verrucalvaceae</taxon>
        <taxon>Aphanomyces</taxon>
    </lineage>
</organism>
<keyword evidence="2" id="KW-0963">Cytoplasm</keyword>
<dbReference type="GO" id="GO:0005634">
    <property type="term" value="C:nucleus"/>
    <property type="evidence" value="ECO:0007669"/>
    <property type="project" value="TreeGrafter"/>
</dbReference>
<evidence type="ECO:0000256" key="1">
    <source>
        <dbReference type="ARBA" id="ARBA00004496"/>
    </source>
</evidence>
<keyword evidence="3" id="KW-0853">WD repeat</keyword>
<protein>
    <recommendedName>
        <fullName evidence="9">PUL domain-containing protein</fullName>
    </recommendedName>
</protein>
<dbReference type="PANTHER" id="PTHR19849:SF0">
    <property type="entry name" value="PHOSPHOLIPASE A-2-ACTIVATING PROTEIN"/>
    <property type="match status" value="1"/>
</dbReference>
<dbReference type="STRING" id="112090.W4FKG2"/>
<dbReference type="Pfam" id="PF08324">
    <property type="entry name" value="PUL"/>
    <property type="match status" value="1"/>
</dbReference>
<accession>W4FKG2</accession>
<dbReference type="InterPro" id="IPR015155">
    <property type="entry name" value="PFU"/>
</dbReference>
<evidence type="ECO:0000256" key="4">
    <source>
        <dbReference type="ARBA" id="ARBA00022737"/>
    </source>
</evidence>
<reference evidence="8" key="1">
    <citation type="submission" date="2013-12" db="EMBL/GenBank/DDBJ databases">
        <title>The Genome Sequence of Aphanomyces astaci APO3.</title>
        <authorList>
            <consortium name="The Broad Institute Genomics Platform"/>
            <person name="Russ C."/>
            <person name="Tyler B."/>
            <person name="van West P."/>
            <person name="Dieguez-Uribeondo J."/>
            <person name="Young S.K."/>
            <person name="Zeng Q."/>
            <person name="Gargeya S."/>
            <person name="Fitzgerald M."/>
            <person name="Abouelleil A."/>
            <person name="Alvarado L."/>
            <person name="Chapman S.B."/>
            <person name="Gainer-Dewar J."/>
            <person name="Goldberg J."/>
            <person name="Griggs A."/>
            <person name="Gujja S."/>
            <person name="Hansen M."/>
            <person name="Howarth C."/>
            <person name="Imamovic A."/>
            <person name="Ireland A."/>
            <person name="Larimer J."/>
            <person name="McCowan C."/>
            <person name="Murphy C."/>
            <person name="Pearson M."/>
            <person name="Poon T.W."/>
            <person name="Priest M."/>
            <person name="Roberts A."/>
            <person name="Saif S."/>
            <person name="Shea T."/>
            <person name="Sykes S."/>
            <person name="Wortman J."/>
            <person name="Nusbaum C."/>
            <person name="Birren B."/>
        </authorList>
    </citation>
    <scope>NUCLEOTIDE SEQUENCE [LARGE SCALE GENOMIC DNA]</scope>
    <source>
        <strain evidence="8">APO3</strain>
    </source>
</reference>
<evidence type="ECO:0000259" key="6">
    <source>
        <dbReference type="PROSITE" id="PS51394"/>
    </source>
</evidence>
<dbReference type="EMBL" id="KI913190">
    <property type="protein sequence ID" value="ETV67982.1"/>
    <property type="molecule type" value="Genomic_DNA"/>
</dbReference>
<dbReference type="GeneID" id="20817942"/>
<gene>
    <name evidence="8" type="ORF">H257_15946</name>
</gene>
<sequence>MVIPVEIETPSGVKKLEIGYNQGQNPFTVAQAFIDKHLLNPSYLKEIADYISDRSANYQPPLLGDHSTPSTEKATPLPPPTPPAPSSAYFPLKTFATFDTAKIAKLFATVDQFNTLYPVLTAEELTVVSSLISTLQQTSYYHSSVVTKIQVGVVCKLVGQWPSSHVFPALDLLRLVLVHPVGATHVPDTAASLVLGHAFAPDAADATRFLALRVLANWTPHAPSKVIALVPTVAEGINSAWPAISSWSKPLALSVATLWMDVVVALTTSGNLDENRAATIVATQLAELCMAIADEETLGRVLVAIGSLAVTFPSVGVAGISAAVLQDKASKFLPASAIHAIVSDVVAVLKTK</sequence>
<evidence type="ECO:0008006" key="9">
    <source>
        <dbReference type="Google" id="ProtNLM"/>
    </source>
</evidence>
<comment type="subcellular location">
    <subcellularLocation>
        <location evidence="1">Cytoplasm</location>
    </subcellularLocation>
</comment>
<feature type="region of interest" description="Disordered" evidence="5">
    <location>
        <begin position="61"/>
        <end position="83"/>
    </location>
</feature>
<feature type="domain" description="PUL" evidence="7">
    <location>
        <begin position="88"/>
        <end position="348"/>
    </location>
</feature>
<feature type="domain" description="PFU" evidence="6">
    <location>
        <begin position="1"/>
        <end position="65"/>
    </location>
</feature>
<dbReference type="RefSeq" id="XP_009842545.1">
    <property type="nucleotide sequence ID" value="XM_009844243.1"/>
</dbReference>
<dbReference type="PROSITE" id="PS51394">
    <property type="entry name" value="PFU"/>
    <property type="match status" value="1"/>
</dbReference>
<dbReference type="GO" id="GO:0043130">
    <property type="term" value="F:ubiquitin binding"/>
    <property type="evidence" value="ECO:0007669"/>
    <property type="project" value="TreeGrafter"/>
</dbReference>
<dbReference type="InterPro" id="IPR038122">
    <property type="entry name" value="PFU_sf"/>
</dbReference>
<dbReference type="GO" id="GO:0005737">
    <property type="term" value="C:cytoplasm"/>
    <property type="evidence" value="ECO:0007669"/>
    <property type="project" value="UniProtKB-SubCell"/>
</dbReference>
<proteinExistence type="predicted"/>
<dbReference type="PANTHER" id="PTHR19849">
    <property type="entry name" value="PHOSPHOLIPASE A-2-ACTIVATING PROTEIN"/>
    <property type="match status" value="1"/>
</dbReference>
<evidence type="ECO:0000256" key="2">
    <source>
        <dbReference type="ARBA" id="ARBA00022490"/>
    </source>
</evidence>
<dbReference type="GO" id="GO:0010992">
    <property type="term" value="P:ubiquitin recycling"/>
    <property type="evidence" value="ECO:0007669"/>
    <property type="project" value="TreeGrafter"/>
</dbReference>
<dbReference type="Gene3D" id="1.25.10.10">
    <property type="entry name" value="Leucine-rich Repeat Variant"/>
    <property type="match status" value="1"/>
</dbReference>
<dbReference type="VEuPathDB" id="FungiDB:H257_15946"/>
<name>W4FKG2_APHAT</name>
<dbReference type="InterPro" id="IPR013535">
    <property type="entry name" value="PUL_dom"/>
</dbReference>
<evidence type="ECO:0000313" key="8">
    <source>
        <dbReference type="EMBL" id="ETV67982.1"/>
    </source>
</evidence>
<dbReference type="Pfam" id="PF09070">
    <property type="entry name" value="PFU"/>
    <property type="match status" value="1"/>
</dbReference>
<keyword evidence="4" id="KW-0677">Repeat</keyword>
<dbReference type="Gene3D" id="3.10.20.870">
    <property type="entry name" value="PFU (PLAA family ubiquitin binding), C-terminal domain"/>
    <property type="match status" value="1"/>
</dbReference>
<evidence type="ECO:0000256" key="5">
    <source>
        <dbReference type="SAM" id="MobiDB-lite"/>
    </source>
</evidence>
<evidence type="ECO:0000256" key="3">
    <source>
        <dbReference type="ARBA" id="ARBA00022574"/>
    </source>
</evidence>